<accession>A0A4S4EWI4</accession>
<dbReference type="GO" id="GO:0003676">
    <property type="term" value="F:nucleic acid binding"/>
    <property type="evidence" value="ECO:0007669"/>
    <property type="project" value="InterPro"/>
</dbReference>
<gene>
    <name evidence="4" type="ORF">TEA_027617</name>
</gene>
<dbReference type="SMART" id="SM00733">
    <property type="entry name" value="Mterf"/>
    <property type="match status" value="6"/>
</dbReference>
<keyword evidence="3" id="KW-0809">Transit peptide</keyword>
<keyword evidence="2" id="KW-0806">Transcription termination</keyword>
<dbReference type="Pfam" id="PF02536">
    <property type="entry name" value="mTERF"/>
    <property type="match status" value="1"/>
</dbReference>
<dbReference type="EMBL" id="SDRB02001423">
    <property type="protein sequence ID" value="THG21361.1"/>
    <property type="molecule type" value="Genomic_DNA"/>
</dbReference>
<dbReference type="InterPro" id="IPR003690">
    <property type="entry name" value="MTERF"/>
</dbReference>
<evidence type="ECO:0000256" key="1">
    <source>
        <dbReference type="ARBA" id="ARBA00007692"/>
    </source>
</evidence>
<sequence>MLGENLRGVVKEVGFRAKRFNTVKKSSAELYEPRRFMTNSDRFRKIVNEVKKNSFNPVSLKFVIAFQAVSSMSKSTWEKKVEVYKKWGCSEDEILVAFEKYLWCMMASEHKIMRLMEFFVNKMGYSCGFKNFRLLERYLVPCDLFRCVKWYQSKDLPGSMAQDRVDHANPTDGDRRVEALWVAYEKQQEQLNEIRDLLIGLNLNANNRPPMVDRVRAEGVTQGQPVNQNRVRTEGFARDSSFLARRLILIGHSLEKRIVPRCAVYQVLLSKEKAISTSSYVKFETPNKPDSELVFLENHGFTKTQNSNLVRKYPPVILCDPEKTLLPKFQFFKSKGISSTDVVQILSSEPSILKRSLENKIIPSFNFLEKLMGSQEEIIKRFARVLVFDLQVYVVPNIEILREASVPNANIVWLRIFALFATNIQRRYSTYCLIMTRPKLSGLEQYWWTLVQLVEKLPKHGMGWDGMGWDGMSFTANHISANHQPPPLFMSQ</sequence>
<evidence type="ECO:0000256" key="2">
    <source>
        <dbReference type="ARBA" id="ARBA00022472"/>
    </source>
</evidence>
<evidence type="ECO:0000313" key="5">
    <source>
        <dbReference type="Proteomes" id="UP000306102"/>
    </source>
</evidence>
<proteinExistence type="inferred from homology"/>
<dbReference type="Gene3D" id="1.25.70.10">
    <property type="entry name" value="Transcription termination factor 3, mitochondrial"/>
    <property type="match status" value="2"/>
</dbReference>
<comment type="similarity">
    <text evidence="1">Belongs to the mTERF family.</text>
</comment>
<evidence type="ECO:0000256" key="3">
    <source>
        <dbReference type="ARBA" id="ARBA00022946"/>
    </source>
</evidence>
<protein>
    <submittedName>
        <fullName evidence="4">Uncharacterized protein</fullName>
    </submittedName>
</protein>
<dbReference type="PANTHER" id="PTHR13068:SF166">
    <property type="entry name" value="TRANSCRIPTION TERMINATION FACTOR MTERF15, MITOCHONDRIAL-LIKE"/>
    <property type="match status" value="1"/>
</dbReference>
<reference evidence="4 5" key="1">
    <citation type="journal article" date="2018" name="Proc. Natl. Acad. Sci. U.S.A.">
        <title>Draft genome sequence of Camellia sinensis var. sinensis provides insights into the evolution of the tea genome and tea quality.</title>
        <authorList>
            <person name="Wei C."/>
            <person name="Yang H."/>
            <person name="Wang S."/>
            <person name="Zhao J."/>
            <person name="Liu C."/>
            <person name="Gao L."/>
            <person name="Xia E."/>
            <person name="Lu Y."/>
            <person name="Tai Y."/>
            <person name="She G."/>
            <person name="Sun J."/>
            <person name="Cao H."/>
            <person name="Tong W."/>
            <person name="Gao Q."/>
            <person name="Li Y."/>
            <person name="Deng W."/>
            <person name="Jiang X."/>
            <person name="Wang W."/>
            <person name="Chen Q."/>
            <person name="Zhang S."/>
            <person name="Li H."/>
            <person name="Wu J."/>
            <person name="Wang P."/>
            <person name="Li P."/>
            <person name="Shi C."/>
            <person name="Zheng F."/>
            <person name="Jian J."/>
            <person name="Huang B."/>
            <person name="Shan D."/>
            <person name="Shi M."/>
            <person name="Fang C."/>
            <person name="Yue Y."/>
            <person name="Li F."/>
            <person name="Li D."/>
            <person name="Wei S."/>
            <person name="Han B."/>
            <person name="Jiang C."/>
            <person name="Yin Y."/>
            <person name="Xia T."/>
            <person name="Zhang Z."/>
            <person name="Bennetzen J.L."/>
            <person name="Zhao S."/>
            <person name="Wan X."/>
        </authorList>
    </citation>
    <scope>NUCLEOTIDE SEQUENCE [LARGE SCALE GENOMIC DNA]</scope>
    <source>
        <strain evidence="5">cv. Shuchazao</strain>
        <tissue evidence="4">Leaf</tissue>
    </source>
</reference>
<dbReference type="GO" id="GO:0006353">
    <property type="term" value="P:DNA-templated transcription termination"/>
    <property type="evidence" value="ECO:0007669"/>
    <property type="project" value="UniProtKB-KW"/>
</dbReference>
<keyword evidence="2" id="KW-0804">Transcription</keyword>
<keyword evidence="5" id="KW-1185">Reference proteome</keyword>
<comment type="caution">
    <text evidence="4">The sequence shown here is derived from an EMBL/GenBank/DDBJ whole genome shotgun (WGS) entry which is preliminary data.</text>
</comment>
<organism evidence="4 5">
    <name type="scientific">Camellia sinensis var. sinensis</name>
    <name type="common">China tea</name>
    <dbReference type="NCBI Taxonomy" id="542762"/>
    <lineage>
        <taxon>Eukaryota</taxon>
        <taxon>Viridiplantae</taxon>
        <taxon>Streptophyta</taxon>
        <taxon>Embryophyta</taxon>
        <taxon>Tracheophyta</taxon>
        <taxon>Spermatophyta</taxon>
        <taxon>Magnoliopsida</taxon>
        <taxon>eudicotyledons</taxon>
        <taxon>Gunneridae</taxon>
        <taxon>Pentapetalae</taxon>
        <taxon>asterids</taxon>
        <taxon>Ericales</taxon>
        <taxon>Theaceae</taxon>
        <taxon>Camellia</taxon>
    </lineage>
</organism>
<dbReference type="PANTHER" id="PTHR13068">
    <property type="entry name" value="CGI-12 PROTEIN-RELATED"/>
    <property type="match status" value="1"/>
</dbReference>
<dbReference type="Proteomes" id="UP000306102">
    <property type="component" value="Unassembled WGS sequence"/>
</dbReference>
<name>A0A4S4EWI4_CAMSN</name>
<dbReference type="InterPro" id="IPR038538">
    <property type="entry name" value="MTERF_sf"/>
</dbReference>
<keyword evidence="2" id="KW-0805">Transcription regulation</keyword>
<evidence type="ECO:0000313" key="4">
    <source>
        <dbReference type="EMBL" id="THG21361.1"/>
    </source>
</evidence>
<dbReference type="AlphaFoldDB" id="A0A4S4EWI4"/>